<feature type="domain" description="AB hydrolase-1" evidence="1">
    <location>
        <begin position="22"/>
        <end position="245"/>
    </location>
</feature>
<dbReference type="EC" id="3.1.1.24" evidence="2"/>
<dbReference type="PANTHER" id="PTHR43433">
    <property type="entry name" value="HYDROLASE, ALPHA/BETA FOLD FAMILY PROTEIN"/>
    <property type="match status" value="1"/>
</dbReference>
<dbReference type="InterPro" id="IPR050471">
    <property type="entry name" value="AB_hydrolase"/>
</dbReference>
<dbReference type="GO" id="GO:0042952">
    <property type="term" value="P:beta-ketoadipate pathway"/>
    <property type="evidence" value="ECO:0007669"/>
    <property type="project" value="InterPro"/>
</dbReference>
<dbReference type="InterPro" id="IPR026968">
    <property type="entry name" value="PcaD/CatD"/>
</dbReference>
<evidence type="ECO:0000259" key="1">
    <source>
        <dbReference type="Pfam" id="PF00561"/>
    </source>
</evidence>
<dbReference type="PANTHER" id="PTHR43433:SF5">
    <property type="entry name" value="AB HYDROLASE-1 DOMAIN-CONTAINING PROTEIN"/>
    <property type="match status" value="1"/>
</dbReference>
<accession>A0A7W2EVD5</accession>
<dbReference type="AlphaFoldDB" id="A0A7W2EVD5"/>
<protein>
    <submittedName>
        <fullName evidence="2">3-oxoadipate enol-lactonase</fullName>
        <ecNumber evidence="2">3.1.1.24</ecNumber>
    </submittedName>
</protein>
<keyword evidence="2" id="KW-0378">Hydrolase</keyword>
<dbReference type="GO" id="GO:0047570">
    <property type="term" value="F:3-oxoadipate enol-lactonase activity"/>
    <property type="evidence" value="ECO:0007669"/>
    <property type="project" value="UniProtKB-EC"/>
</dbReference>
<dbReference type="InterPro" id="IPR000073">
    <property type="entry name" value="AB_hydrolase_1"/>
</dbReference>
<dbReference type="Pfam" id="PF00561">
    <property type="entry name" value="Abhydrolase_1"/>
    <property type="match status" value="1"/>
</dbReference>
<dbReference type="Proteomes" id="UP000534388">
    <property type="component" value="Unassembled WGS sequence"/>
</dbReference>
<organism evidence="2 3">
    <name type="scientific">Rugamonas brunnea</name>
    <dbReference type="NCBI Taxonomy" id="2758569"/>
    <lineage>
        <taxon>Bacteria</taxon>
        <taxon>Pseudomonadati</taxon>
        <taxon>Pseudomonadota</taxon>
        <taxon>Betaproteobacteria</taxon>
        <taxon>Burkholderiales</taxon>
        <taxon>Oxalobacteraceae</taxon>
        <taxon>Telluria group</taxon>
        <taxon>Rugamonas</taxon>
    </lineage>
</organism>
<dbReference type="SUPFAM" id="SSF53474">
    <property type="entry name" value="alpha/beta-Hydrolases"/>
    <property type="match status" value="1"/>
</dbReference>
<dbReference type="InterPro" id="IPR029058">
    <property type="entry name" value="AB_hydrolase_fold"/>
</dbReference>
<evidence type="ECO:0000313" key="2">
    <source>
        <dbReference type="EMBL" id="MBA5639333.1"/>
    </source>
</evidence>
<dbReference type="Gene3D" id="3.40.50.1820">
    <property type="entry name" value="alpha/beta hydrolase"/>
    <property type="match status" value="1"/>
</dbReference>
<dbReference type="EMBL" id="JACEZT010000015">
    <property type="protein sequence ID" value="MBA5639333.1"/>
    <property type="molecule type" value="Genomic_DNA"/>
</dbReference>
<gene>
    <name evidence="2" type="primary">pcaD</name>
    <name evidence="2" type="ORF">H3H37_19920</name>
</gene>
<comment type="caution">
    <text evidence="2">The sequence shown here is derived from an EMBL/GenBank/DDBJ whole genome shotgun (WGS) entry which is preliminary data.</text>
</comment>
<evidence type="ECO:0000313" key="3">
    <source>
        <dbReference type="Proteomes" id="UP000534388"/>
    </source>
</evidence>
<keyword evidence="3" id="KW-1185">Reference proteome</keyword>
<name>A0A7W2EVD5_9BURK</name>
<reference evidence="2 3" key="1">
    <citation type="submission" date="2020-07" db="EMBL/GenBank/DDBJ databases">
        <title>Novel species isolated from subtropical streams in China.</title>
        <authorList>
            <person name="Lu H."/>
        </authorList>
    </citation>
    <scope>NUCLEOTIDE SEQUENCE [LARGE SCALE GENOMIC DNA]</scope>
    <source>
        <strain evidence="2 3">LX20W</strain>
    </source>
</reference>
<proteinExistence type="predicted"/>
<dbReference type="RefSeq" id="WP_182165770.1">
    <property type="nucleotide sequence ID" value="NZ_JACEZT010000015.1"/>
</dbReference>
<dbReference type="NCBIfam" id="TIGR02427">
    <property type="entry name" value="protocat_pcaD"/>
    <property type="match status" value="1"/>
</dbReference>
<sequence>MPVVRTTDTEIHFETEGDPRLPALMFSNSLGTDWRMWQLQVNSLRGQFRMIRYDTRGHGRSAAPPGPYSLAQLGQDALAVLDHLDIERAHFCGISMGGATAQWLGIHARQRLRKLVIANSAARIGTEAGWRERAALARREGLDGIAAGAPGRWFTPDFATQDPLTVTALAETLRAGSAEGYAACCEALALADLRAQLGEIRVPTLIIAGAADPVTTVADAQAMREAIPDARLVTLAASHISNIEAAPAFSEALSRFLAA</sequence>
<dbReference type="PRINTS" id="PR00111">
    <property type="entry name" value="ABHYDROLASE"/>
</dbReference>